<sequence>MKPALSALFSLTAQAMAANPVFPGADPHASLIDGTLWIHPTRSKGGDNFMAFSSKDLVHWQNHGPILDFKDIPWVSADGRAEHGAWAPCLIPKDGKYYFYFSVGPQDATHPSRIGVAVGDSPAGPFKDSGKMLLTGGSGFEAIDPMVFIDPADKRPLLYAGGSAGAKLRVFELKPDMISILREIKVETPPQFTEGVFIHHHGSLYHLTYSHGNFRDATYSVHYATSTSATGPWSYRGVLLKSDGHHQGPGHHSVVEDSKLGTLIVYHRWEQEGPGPYQGSRQIAIDRISYDADGFLKPVTQTNEGVIR</sequence>
<organism evidence="9 10">
    <name type="scientific">Luteolibacter ambystomatis</name>
    <dbReference type="NCBI Taxonomy" id="2824561"/>
    <lineage>
        <taxon>Bacteria</taxon>
        <taxon>Pseudomonadati</taxon>
        <taxon>Verrucomicrobiota</taxon>
        <taxon>Verrucomicrobiia</taxon>
        <taxon>Verrucomicrobiales</taxon>
        <taxon>Verrucomicrobiaceae</taxon>
        <taxon>Luteolibacter</taxon>
    </lineage>
</organism>
<dbReference type="PANTHER" id="PTHR43772">
    <property type="entry name" value="ENDO-1,4-BETA-XYLANASE"/>
    <property type="match status" value="1"/>
</dbReference>
<proteinExistence type="inferred from homology"/>
<evidence type="ECO:0000256" key="6">
    <source>
        <dbReference type="PIRSR" id="PIRSR606710-2"/>
    </source>
</evidence>
<keyword evidence="3 7" id="KW-0378">Hydrolase</keyword>
<evidence type="ECO:0000256" key="1">
    <source>
        <dbReference type="ARBA" id="ARBA00009865"/>
    </source>
</evidence>
<feature type="site" description="Important for catalytic activity, responsible for pKa modulation of the active site Glu and correct orientation of both the proton donor and substrate" evidence="6">
    <location>
        <position position="144"/>
    </location>
</feature>
<dbReference type="InterPro" id="IPR052176">
    <property type="entry name" value="Glycosyl_Hydrlase_43_Enz"/>
</dbReference>
<accession>A0A975IZN3</accession>
<dbReference type="Pfam" id="PF04616">
    <property type="entry name" value="Glyco_hydro_43"/>
    <property type="match status" value="1"/>
</dbReference>
<dbReference type="SUPFAM" id="SSF75005">
    <property type="entry name" value="Arabinanase/levansucrase/invertase"/>
    <property type="match status" value="1"/>
</dbReference>
<protein>
    <submittedName>
        <fullName evidence="9">Family 43 glycosylhydrolase</fullName>
    </submittedName>
</protein>
<evidence type="ECO:0000256" key="3">
    <source>
        <dbReference type="ARBA" id="ARBA00022801"/>
    </source>
</evidence>
<evidence type="ECO:0000256" key="2">
    <source>
        <dbReference type="ARBA" id="ARBA00022651"/>
    </source>
</evidence>
<dbReference type="GO" id="GO:0045493">
    <property type="term" value="P:xylan catabolic process"/>
    <property type="evidence" value="ECO:0007669"/>
    <property type="project" value="UniProtKB-KW"/>
</dbReference>
<evidence type="ECO:0000256" key="4">
    <source>
        <dbReference type="ARBA" id="ARBA00023277"/>
    </source>
</evidence>
<dbReference type="InterPro" id="IPR023296">
    <property type="entry name" value="Glyco_hydro_beta-prop_sf"/>
</dbReference>
<evidence type="ECO:0000313" key="9">
    <source>
        <dbReference type="EMBL" id="QUE49890.1"/>
    </source>
</evidence>
<comment type="similarity">
    <text evidence="1 7">Belongs to the glycosyl hydrolase 43 family.</text>
</comment>
<feature type="chain" id="PRO_5036949011" evidence="8">
    <location>
        <begin position="18"/>
        <end position="308"/>
    </location>
</feature>
<keyword evidence="5 7" id="KW-0326">Glycosidase</keyword>
<dbReference type="KEGG" id="lamb:KBB96_13555"/>
<dbReference type="EMBL" id="CP073100">
    <property type="protein sequence ID" value="QUE49890.1"/>
    <property type="molecule type" value="Genomic_DNA"/>
</dbReference>
<dbReference type="AlphaFoldDB" id="A0A975IZN3"/>
<feature type="signal peptide" evidence="8">
    <location>
        <begin position="1"/>
        <end position="17"/>
    </location>
</feature>
<dbReference type="PANTHER" id="PTHR43772:SF2">
    <property type="entry name" value="PUTATIVE (AFU_ORTHOLOGUE AFUA_2G04480)-RELATED"/>
    <property type="match status" value="1"/>
</dbReference>
<name>A0A975IZN3_9BACT</name>
<keyword evidence="2" id="KW-0624">Polysaccharide degradation</keyword>
<gene>
    <name evidence="9" type="ORF">KBB96_13555</name>
</gene>
<keyword evidence="10" id="KW-1185">Reference proteome</keyword>
<dbReference type="Proteomes" id="UP000676169">
    <property type="component" value="Chromosome"/>
</dbReference>
<evidence type="ECO:0000313" key="10">
    <source>
        <dbReference type="Proteomes" id="UP000676169"/>
    </source>
</evidence>
<reference evidence="9" key="1">
    <citation type="submission" date="2021-04" db="EMBL/GenBank/DDBJ databases">
        <title>Luteolibacter sp. 32A isolated from the skin of an Anderson's salamander (Ambystoma andersonii).</title>
        <authorList>
            <person name="Spergser J."/>
            <person name="Busse H.-J."/>
        </authorList>
    </citation>
    <scope>NUCLEOTIDE SEQUENCE</scope>
    <source>
        <strain evidence="9">32A</strain>
    </source>
</reference>
<keyword evidence="4" id="KW-0119">Carbohydrate metabolism</keyword>
<dbReference type="GO" id="GO:0004553">
    <property type="term" value="F:hydrolase activity, hydrolyzing O-glycosyl compounds"/>
    <property type="evidence" value="ECO:0007669"/>
    <property type="project" value="InterPro"/>
</dbReference>
<evidence type="ECO:0000256" key="5">
    <source>
        <dbReference type="ARBA" id="ARBA00023295"/>
    </source>
</evidence>
<dbReference type="Gene3D" id="2.115.10.20">
    <property type="entry name" value="Glycosyl hydrolase domain, family 43"/>
    <property type="match status" value="1"/>
</dbReference>
<keyword evidence="8" id="KW-0732">Signal</keyword>
<evidence type="ECO:0000256" key="8">
    <source>
        <dbReference type="SAM" id="SignalP"/>
    </source>
</evidence>
<dbReference type="InterPro" id="IPR006710">
    <property type="entry name" value="Glyco_hydro_43"/>
</dbReference>
<keyword evidence="2" id="KW-0858">Xylan degradation</keyword>
<dbReference type="RefSeq" id="WP_211629979.1">
    <property type="nucleotide sequence ID" value="NZ_CP073100.1"/>
</dbReference>
<evidence type="ECO:0000256" key="7">
    <source>
        <dbReference type="RuleBase" id="RU361187"/>
    </source>
</evidence>